<dbReference type="Proteomes" id="UP000635142">
    <property type="component" value="Unassembled WGS sequence"/>
</dbReference>
<keyword evidence="3" id="KW-1185">Reference proteome</keyword>
<evidence type="ECO:0000313" key="3">
    <source>
        <dbReference type="Proteomes" id="UP000635142"/>
    </source>
</evidence>
<dbReference type="AlphaFoldDB" id="A0A927D3M5"/>
<dbReference type="EMBL" id="JACTAG010000002">
    <property type="protein sequence ID" value="MBD3664415.1"/>
    <property type="molecule type" value="Genomic_DNA"/>
</dbReference>
<reference evidence="2" key="1">
    <citation type="submission" date="2020-08" db="EMBL/GenBank/DDBJ databases">
        <title>Sulfitobacter aestuariivivens sp. nov., isolated from a tidal flat.</title>
        <authorList>
            <person name="Park S."/>
            <person name="Yoon J.-H."/>
        </authorList>
    </citation>
    <scope>NUCLEOTIDE SEQUENCE</scope>
    <source>
        <strain evidence="2">TSTF-M16</strain>
    </source>
</reference>
<dbReference type="RefSeq" id="WP_191075445.1">
    <property type="nucleotide sequence ID" value="NZ_JACTAG010000002.1"/>
</dbReference>
<feature type="transmembrane region" description="Helical" evidence="1">
    <location>
        <begin position="59"/>
        <end position="82"/>
    </location>
</feature>
<feature type="transmembrane region" description="Helical" evidence="1">
    <location>
        <begin position="12"/>
        <end position="39"/>
    </location>
</feature>
<organism evidence="2 3">
    <name type="scientific">Sulfitobacter aestuariivivens</name>
    <dbReference type="NCBI Taxonomy" id="2766981"/>
    <lineage>
        <taxon>Bacteria</taxon>
        <taxon>Pseudomonadati</taxon>
        <taxon>Pseudomonadota</taxon>
        <taxon>Alphaproteobacteria</taxon>
        <taxon>Rhodobacterales</taxon>
        <taxon>Roseobacteraceae</taxon>
        <taxon>Sulfitobacter</taxon>
    </lineage>
</organism>
<feature type="transmembrane region" description="Helical" evidence="1">
    <location>
        <begin position="154"/>
        <end position="173"/>
    </location>
</feature>
<name>A0A927D3M5_9RHOB</name>
<dbReference type="Pfam" id="PF06197">
    <property type="entry name" value="DUF998"/>
    <property type="match status" value="1"/>
</dbReference>
<keyword evidence="1" id="KW-0472">Membrane</keyword>
<comment type="caution">
    <text evidence="2">The sequence shown here is derived from an EMBL/GenBank/DDBJ whole genome shotgun (WGS) entry which is preliminary data.</text>
</comment>
<feature type="transmembrane region" description="Helical" evidence="1">
    <location>
        <begin position="120"/>
        <end position="142"/>
    </location>
</feature>
<feature type="transmembrane region" description="Helical" evidence="1">
    <location>
        <begin position="89"/>
        <end position="108"/>
    </location>
</feature>
<proteinExistence type="predicted"/>
<evidence type="ECO:0000256" key="1">
    <source>
        <dbReference type="SAM" id="Phobius"/>
    </source>
</evidence>
<keyword evidence="1" id="KW-0812">Transmembrane</keyword>
<sequence>MPQDPHQFLAPGFLRLLAVVAVVGAVLAVAGNIVGSIVVPGHDFVADTISDLGAGRFEIIQDVALYGFAAALCALSLGAAHLHNGATRWSGLTLALILLAVCVIIIGARNEYGDGDNEGVVIHVYVVYALGALFAAVFALLALESPRFGDWLGWSSWTCFGLWIVGAPVFFMLPTEWDGLWERGLGLICVVWSILFGVALWRFAGRQQTGN</sequence>
<feature type="transmembrane region" description="Helical" evidence="1">
    <location>
        <begin position="185"/>
        <end position="204"/>
    </location>
</feature>
<evidence type="ECO:0000313" key="2">
    <source>
        <dbReference type="EMBL" id="MBD3664415.1"/>
    </source>
</evidence>
<protein>
    <submittedName>
        <fullName evidence="2">DUF998 domain-containing protein</fullName>
    </submittedName>
</protein>
<accession>A0A927D3M5</accession>
<keyword evidence="1" id="KW-1133">Transmembrane helix</keyword>
<gene>
    <name evidence="2" type="ORF">H9Q16_10815</name>
</gene>
<dbReference type="InterPro" id="IPR009339">
    <property type="entry name" value="DUF998"/>
</dbReference>